<feature type="signal peptide" evidence="1">
    <location>
        <begin position="1"/>
        <end position="25"/>
    </location>
</feature>
<name>A0A179CYD3_BIBTR</name>
<dbReference type="RefSeq" id="WP_064318698.1">
    <property type="nucleotide sequence ID" value="NZ_JACI01000002.1"/>
</dbReference>
<dbReference type="SUPFAM" id="SSF56935">
    <property type="entry name" value="Porins"/>
    <property type="match status" value="1"/>
</dbReference>
<dbReference type="Proteomes" id="UP000078358">
    <property type="component" value="Unassembled WGS sequence"/>
</dbReference>
<dbReference type="EMBL" id="JACI01000002">
    <property type="protein sequence ID" value="OAQ14925.1"/>
    <property type="molecule type" value="Genomic_DNA"/>
</dbReference>
<feature type="chain" id="PRO_5008100106" description="TonB-denpendent receptor" evidence="1">
    <location>
        <begin position="26"/>
        <end position="895"/>
    </location>
</feature>
<evidence type="ECO:0000313" key="3">
    <source>
        <dbReference type="Proteomes" id="UP000078358"/>
    </source>
</evidence>
<organism evidence="2 3">
    <name type="scientific">Bibersteinia trehalosi Y31</name>
    <dbReference type="NCBI Taxonomy" id="1261658"/>
    <lineage>
        <taxon>Bacteria</taxon>
        <taxon>Pseudomonadati</taxon>
        <taxon>Pseudomonadota</taxon>
        <taxon>Gammaproteobacteria</taxon>
        <taxon>Pasteurellales</taxon>
        <taxon>Pasteurellaceae</taxon>
        <taxon>Bibersteinia</taxon>
    </lineage>
</organism>
<sequence length="895" mass="102637">MRFTYSPIYHLVLTALASYSTCTLANENAPDNNDIEMLDTIEVVAEVHSHNNKPQQLSEAEIKRTPKGNSTINSLLRKNGAIHYSNNSNNSVKGGEIEPELVSFHGEPYYNNLFLIDGLSNNDIINPGYSNGGYNSVENSFEVGANLYLAPGSPESFQIDSALLRKISIYDSNVPAKYTNFTGGVVDAELKDADPQKASGRISYRTTRDRWTYFHFNPQESEQIAYNDALNNIQPEFRKHIYNLTANQPLSDKTALLFSYNRTQSFIPENHWLLGQRVEEKRLAETYMLKATHWASDSHKLNASFIYSPHKNIYYADNIKNGRYSTSGGGYRAALSSELFIDHFGQIKTSLDYSYQRNRVKYDTNAPRYIWIGNMPNTSLDWCSSVLRKNGVPYCAFSREGGLGELNTETKTWTLKQDYEMLPIETQWGTHQLDFGWSASLARATSARPHDARFYYNTDPKAGISRSDWESGKIVVPSDCTDCLPNEQFQTMLIRYPQYYGKALVNNYSLYFDDEWTFGGWELHPAMNVTYDSFLKNLNIAPRFMFNWDIIGEKKFTLSGGLNRYYSGNILANALRSTIPPDELHYRKAGNTEYELLNYNRWIRYNNIRHLKTPYSDEANFGFSMQFWDQLFSAKYVYRHGQRQFMSYTDQNDLITLPNGKTVKATVMSNDGENHSNSLTFVLRNMQPLRWGALELSYQLGFNLQKIKSNSLTGYLNSSSSEETSISDDSQTRGDYYIYNDQSYDDFNAMRGVLPALNFDARWNAFLEINTDLPQYNFKWTHYLNYRPGYTSHGFKRGICGETVFSNGCRADGDKVSVYRTVQHKKAFVVDWSFLYEIPLPKATKLELSVDVLNVFNSRVATANTNSKLLSSRSDADSVSYQLGRQYWFGVAYNW</sequence>
<evidence type="ECO:0008006" key="4">
    <source>
        <dbReference type="Google" id="ProtNLM"/>
    </source>
</evidence>
<protein>
    <recommendedName>
        <fullName evidence="4">TonB-denpendent receptor</fullName>
    </recommendedName>
</protein>
<gene>
    <name evidence="2" type="ORF">F480_07820</name>
</gene>
<dbReference type="PATRIC" id="fig|1261658.3.peg.1562"/>
<dbReference type="AlphaFoldDB" id="A0A179CYD3"/>
<evidence type="ECO:0000313" key="2">
    <source>
        <dbReference type="EMBL" id="OAQ14925.1"/>
    </source>
</evidence>
<accession>A0A179CYD3</accession>
<comment type="caution">
    <text evidence="2">The sequence shown here is derived from an EMBL/GenBank/DDBJ whole genome shotgun (WGS) entry which is preliminary data.</text>
</comment>
<evidence type="ECO:0000256" key="1">
    <source>
        <dbReference type="SAM" id="SignalP"/>
    </source>
</evidence>
<proteinExistence type="predicted"/>
<keyword evidence="1" id="KW-0732">Signal</keyword>
<reference evidence="2 3" key="1">
    <citation type="submission" date="2014-01" db="EMBL/GenBank/DDBJ databases">
        <authorList>
            <person name="Zuccon D."/>
        </authorList>
    </citation>
    <scope>NUCLEOTIDE SEQUENCE [LARGE SCALE GENOMIC DNA]</scope>
    <source>
        <strain evidence="2 3">Y31</strain>
    </source>
</reference>